<comment type="caution">
    <text evidence="2">The sequence shown here is derived from an EMBL/GenBank/DDBJ whole genome shotgun (WGS) entry which is preliminary data.</text>
</comment>
<dbReference type="Proteomes" id="UP001161325">
    <property type="component" value="Unassembled WGS sequence"/>
</dbReference>
<reference evidence="2" key="1">
    <citation type="submission" date="2022-08" db="EMBL/GenBank/DDBJ databases">
        <title>Draft genome sequencing of Roseisolibacter agri AW1220.</title>
        <authorList>
            <person name="Tobiishi Y."/>
            <person name="Tonouchi A."/>
        </authorList>
    </citation>
    <scope>NUCLEOTIDE SEQUENCE</scope>
    <source>
        <strain evidence="2">AW1220</strain>
    </source>
</reference>
<protein>
    <submittedName>
        <fullName evidence="2">Uncharacterized protein</fullName>
    </submittedName>
</protein>
<gene>
    <name evidence="2" type="ORF">rosag_09680</name>
</gene>
<sequence length="98" mass="10631">MDGSALEAAVPLPTDPGELYRREKSRRVSRVDPAVMAEARRLLEEAMTPIGGRKRGGTVTVGQAARRRKPALKPDEFDLPEYRPGATAARGGTEADEE</sequence>
<keyword evidence="3" id="KW-1185">Reference proteome</keyword>
<evidence type="ECO:0000313" key="2">
    <source>
        <dbReference type="EMBL" id="GLC24455.1"/>
    </source>
</evidence>
<dbReference type="AlphaFoldDB" id="A0AA37Q0M8"/>
<proteinExistence type="predicted"/>
<evidence type="ECO:0000313" key="3">
    <source>
        <dbReference type="Proteomes" id="UP001161325"/>
    </source>
</evidence>
<feature type="region of interest" description="Disordered" evidence="1">
    <location>
        <begin position="48"/>
        <end position="98"/>
    </location>
</feature>
<name>A0AA37Q0M8_9BACT</name>
<evidence type="ECO:0000256" key="1">
    <source>
        <dbReference type="SAM" id="MobiDB-lite"/>
    </source>
</evidence>
<accession>A0AA37Q0M8</accession>
<dbReference type="EMBL" id="BRXS01000002">
    <property type="protein sequence ID" value="GLC24455.1"/>
    <property type="molecule type" value="Genomic_DNA"/>
</dbReference>
<organism evidence="2 3">
    <name type="scientific">Roseisolibacter agri</name>
    <dbReference type="NCBI Taxonomy" id="2014610"/>
    <lineage>
        <taxon>Bacteria</taxon>
        <taxon>Pseudomonadati</taxon>
        <taxon>Gemmatimonadota</taxon>
        <taxon>Gemmatimonadia</taxon>
        <taxon>Gemmatimonadales</taxon>
        <taxon>Gemmatimonadaceae</taxon>
        <taxon>Roseisolibacter</taxon>
    </lineage>
</organism>